<dbReference type="SUPFAM" id="SSF88659">
    <property type="entry name" value="Sigma3 and sigma4 domains of RNA polymerase sigma factors"/>
    <property type="match status" value="1"/>
</dbReference>
<evidence type="ECO:0000313" key="2">
    <source>
        <dbReference type="EMBL" id="SPO19738.1"/>
    </source>
</evidence>
<dbReference type="AlphaFoldDB" id="A0A5C3DNX1"/>
<evidence type="ECO:0000313" key="3">
    <source>
        <dbReference type="Proteomes" id="UP000324022"/>
    </source>
</evidence>
<gene>
    <name evidence="2" type="ORF">UTRI_00131_B</name>
</gene>
<proteinExistence type="predicted"/>
<reference evidence="2 3" key="1">
    <citation type="submission" date="2018-03" db="EMBL/GenBank/DDBJ databases">
        <authorList>
            <person name="Guldener U."/>
        </authorList>
    </citation>
    <scope>NUCLEOTIDE SEQUENCE [LARGE SCALE GENOMIC DNA]</scope>
    <source>
        <strain evidence="2 3">NBRC100155</strain>
    </source>
</reference>
<keyword evidence="3" id="KW-1185">Reference proteome</keyword>
<organism evidence="2 3">
    <name type="scientific">Ustilago trichophora</name>
    <dbReference type="NCBI Taxonomy" id="86804"/>
    <lineage>
        <taxon>Eukaryota</taxon>
        <taxon>Fungi</taxon>
        <taxon>Dikarya</taxon>
        <taxon>Basidiomycota</taxon>
        <taxon>Ustilaginomycotina</taxon>
        <taxon>Ustilaginomycetes</taxon>
        <taxon>Ustilaginales</taxon>
        <taxon>Ustilaginaceae</taxon>
        <taxon>Ustilago</taxon>
    </lineage>
</organism>
<feature type="region of interest" description="Disordered" evidence="1">
    <location>
        <begin position="171"/>
        <end position="233"/>
    </location>
</feature>
<dbReference type="Proteomes" id="UP000324022">
    <property type="component" value="Unassembled WGS sequence"/>
</dbReference>
<feature type="region of interest" description="Disordered" evidence="1">
    <location>
        <begin position="1"/>
        <end position="73"/>
    </location>
</feature>
<evidence type="ECO:0000256" key="1">
    <source>
        <dbReference type="SAM" id="MobiDB-lite"/>
    </source>
</evidence>
<name>A0A5C3DNX1_9BASI</name>
<dbReference type="InterPro" id="IPR013324">
    <property type="entry name" value="RNA_pol_sigma_r3/r4-like"/>
</dbReference>
<feature type="compositionally biased region" description="Polar residues" evidence="1">
    <location>
        <begin position="173"/>
        <end position="185"/>
    </location>
</feature>
<dbReference type="Gene3D" id="1.10.10.60">
    <property type="entry name" value="Homeodomain-like"/>
    <property type="match status" value="1"/>
</dbReference>
<protein>
    <submittedName>
        <fullName evidence="2">Uncharacterized protein</fullName>
    </submittedName>
</protein>
<dbReference type="EMBL" id="OOIN01000001">
    <property type="protein sequence ID" value="SPO19738.1"/>
    <property type="molecule type" value="Genomic_DNA"/>
</dbReference>
<sequence length="233" mass="24838">MAPIAFTPAAPSKAPHSNDGSTVDLSEDGYSDTTSNTEAIDGLSETGSAYGEDKNNGAGRKASPVPTVITMSSDRSSIQLTASVQGDNHDPPFIVNNTKANERGPASPRRPGRALGSKVTFLTESEKAQIVSFREAGWNARKIAEHLDRPVGTINSFIHRRRLMLAKIISGLPGSSTPTPHQQQAPKPERKGTDLAGSPCGARPAKRERSPARINEGARVAKPKKRAKREEAL</sequence>
<accession>A0A5C3DNX1</accession>